<organism evidence="2 3">
    <name type="scientific">Araneus ventricosus</name>
    <name type="common">Orbweaver spider</name>
    <name type="synonym">Epeira ventricosa</name>
    <dbReference type="NCBI Taxonomy" id="182803"/>
    <lineage>
        <taxon>Eukaryota</taxon>
        <taxon>Metazoa</taxon>
        <taxon>Ecdysozoa</taxon>
        <taxon>Arthropoda</taxon>
        <taxon>Chelicerata</taxon>
        <taxon>Arachnida</taxon>
        <taxon>Araneae</taxon>
        <taxon>Araneomorphae</taxon>
        <taxon>Entelegynae</taxon>
        <taxon>Araneoidea</taxon>
        <taxon>Araneidae</taxon>
        <taxon>Araneus</taxon>
    </lineage>
</organism>
<evidence type="ECO:0000256" key="1">
    <source>
        <dbReference type="SAM" id="MobiDB-lite"/>
    </source>
</evidence>
<evidence type="ECO:0000313" key="3">
    <source>
        <dbReference type="Proteomes" id="UP000499080"/>
    </source>
</evidence>
<gene>
    <name evidence="2" type="ORF">AVEN_104729_1</name>
</gene>
<dbReference type="AlphaFoldDB" id="A0A4Y2K625"/>
<dbReference type="EMBL" id="BGPR01113214">
    <property type="protein sequence ID" value="GBM97399.1"/>
    <property type="molecule type" value="Genomic_DNA"/>
</dbReference>
<protein>
    <submittedName>
        <fullName evidence="2">Uncharacterized protein</fullName>
    </submittedName>
</protein>
<feature type="region of interest" description="Disordered" evidence="1">
    <location>
        <begin position="1"/>
        <end position="32"/>
    </location>
</feature>
<dbReference type="Proteomes" id="UP000499080">
    <property type="component" value="Unassembled WGS sequence"/>
</dbReference>
<comment type="caution">
    <text evidence="2">The sequence shown here is derived from an EMBL/GenBank/DDBJ whole genome shotgun (WGS) entry which is preliminary data.</text>
</comment>
<feature type="compositionally biased region" description="Polar residues" evidence="1">
    <location>
        <begin position="9"/>
        <end position="25"/>
    </location>
</feature>
<keyword evidence="3" id="KW-1185">Reference proteome</keyword>
<accession>A0A4Y2K625</accession>
<reference evidence="2 3" key="1">
    <citation type="journal article" date="2019" name="Sci. Rep.">
        <title>Orb-weaving spider Araneus ventricosus genome elucidates the spidroin gene catalogue.</title>
        <authorList>
            <person name="Kono N."/>
            <person name="Nakamura H."/>
            <person name="Ohtoshi R."/>
            <person name="Moran D.A.P."/>
            <person name="Shinohara A."/>
            <person name="Yoshida Y."/>
            <person name="Fujiwara M."/>
            <person name="Mori M."/>
            <person name="Tomita M."/>
            <person name="Arakawa K."/>
        </authorList>
    </citation>
    <scope>NUCLEOTIDE SEQUENCE [LARGE SCALE GENOMIC DNA]</scope>
</reference>
<sequence>MKVKASFVSPVNQPRHNKRNNPPSLSSAAASQKYPLTVPPLAMSHSPRIPRPLVHASLISTPPIVRAGGGEGHRPRITPTVFPFTDQRLFTTEFRQDVRLAKARQHD</sequence>
<proteinExistence type="predicted"/>
<evidence type="ECO:0000313" key="2">
    <source>
        <dbReference type="EMBL" id="GBM97399.1"/>
    </source>
</evidence>
<name>A0A4Y2K625_ARAVE</name>